<keyword evidence="1" id="KW-1133">Transmembrane helix</keyword>
<protein>
    <submittedName>
        <fullName evidence="2">Uncharacterized protein</fullName>
    </submittedName>
</protein>
<reference evidence="2" key="2">
    <citation type="journal article" date="2020" name="Nat. Commun.">
        <title>Large-scale genome sequencing of mycorrhizal fungi provides insights into the early evolution of symbiotic traits.</title>
        <authorList>
            <person name="Miyauchi S."/>
            <person name="Kiss E."/>
            <person name="Kuo A."/>
            <person name="Drula E."/>
            <person name="Kohler A."/>
            <person name="Sanchez-Garcia M."/>
            <person name="Morin E."/>
            <person name="Andreopoulos B."/>
            <person name="Barry K.W."/>
            <person name="Bonito G."/>
            <person name="Buee M."/>
            <person name="Carver A."/>
            <person name="Chen C."/>
            <person name="Cichocki N."/>
            <person name="Clum A."/>
            <person name="Culley D."/>
            <person name="Crous P.W."/>
            <person name="Fauchery L."/>
            <person name="Girlanda M."/>
            <person name="Hayes R.D."/>
            <person name="Keri Z."/>
            <person name="LaButti K."/>
            <person name="Lipzen A."/>
            <person name="Lombard V."/>
            <person name="Magnuson J."/>
            <person name="Maillard F."/>
            <person name="Murat C."/>
            <person name="Nolan M."/>
            <person name="Ohm R.A."/>
            <person name="Pangilinan J."/>
            <person name="Pereira M.F."/>
            <person name="Perotto S."/>
            <person name="Peter M."/>
            <person name="Pfister S."/>
            <person name="Riley R."/>
            <person name="Sitrit Y."/>
            <person name="Stielow J.B."/>
            <person name="Szollosi G."/>
            <person name="Zifcakova L."/>
            <person name="Stursova M."/>
            <person name="Spatafora J.W."/>
            <person name="Tedersoo L."/>
            <person name="Vaario L.M."/>
            <person name="Yamada A."/>
            <person name="Yan M."/>
            <person name="Wang P."/>
            <person name="Xu J."/>
            <person name="Bruns T."/>
            <person name="Baldrian P."/>
            <person name="Vilgalys R."/>
            <person name="Dunand C."/>
            <person name="Henrissat B."/>
            <person name="Grigoriev I.V."/>
            <person name="Hibbett D."/>
            <person name="Nagy L.G."/>
            <person name="Martin F.M."/>
        </authorList>
    </citation>
    <scope>NUCLEOTIDE SEQUENCE</scope>
    <source>
        <strain evidence="2">Prilba</strain>
    </source>
</reference>
<keyword evidence="1" id="KW-0472">Membrane</keyword>
<dbReference type="AlphaFoldDB" id="A0A9P5JU65"/>
<dbReference type="EMBL" id="WHVB01000025">
    <property type="protein sequence ID" value="KAF8470478.1"/>
    <property type="molecule type" value="Genomic_DNA"/>
</dbReference>
<dbReference type="EMBL" id="WHVB01000093">
    <property type="protein sequence ID" value="KAF8462352.1"/>
    <property type="molecule type" value="Genomic_DNA"/>
</dbReference>
<name>A0A9P5JU65_9AGAM</name>
<feature type="transmembrane region" description="Helical" evidence="1">
    <location>
        <begin position="53"/>
        <end position="71"/>
    </location>
</feature>
<evidence type="ECO:0000313" key="3">
    <source>
        <dbReference type="EMBL" id="KAF8470478.1"/>
    </source>
</evidence>
<keyword evidence="1" id="KW-0812">Transmembrane</keyword>
<gene>
    <name evidence="3" type="ORF">DFH94DRAFT_212133</name>
    <name evidence="2" type="ORF">DFH94DRAFT_499808</name>
</gene>
<comment type="caution">
    <text evidence="2">The sequence shown here is derived from an EMBL/GenBank/DDBJ whole genome shotgun (WGS) entry which is preliminary data.</text>
</comment>
<proteinExistence type="predicted"/>
<organism evidence="2 4">
    <name type="scientific">Russula ochroleuca</name>
    <dbReference type="NCBI Taxonomy" id="152965"/>
    <lineage>
        <taxon>Eukaryota</taxon>
        <taxon>Fungi</taxon>
        <taxon>Dikarya</taxon>
        <taxon>Basidiomycota</taxon>
        <taxon>Agaricomycotina</taxon>
        <taxon>Agaricomycetes</taxon>
        <taxon>Russulales</taxon>
        <taxon>Russulaceae</taxon>
        <taxon>Russula</taxon>
    </lineage>
</organism>
<keyword evidence="4" id="KW-1185">Reference proteome</keyword>
<reference evidence="2" key="1">
    <citation type="submission" date="2019-10" db="EMBL/GenBank/DDBJ databases">
        <authorList>
            <consortium name="DOE Joint Genome Institute"/>
            <person name="Kuo A."/>
            <person name="Miyauchi S."/>
            <person name="Kiss E."/>
            <person name="Drula E."/>
            <person name="Kohler A."/>
            <person name="Sanchez-Garcia M."/>
            <person name="Andreopoulos B."/>
            <person name="Barry K.W."/>
            <person name="Bonito G."/>
            <person name="Buee M."/>
            <person name="Carver A."/>
            <person name="Chen C."/>
            <person name="Cichocki N."/>
            <person name="Clum A."/>
            <person name="Culley D."/>
            <person name="Crous P.W."/>
            <person name="Fauchery L."/>
            <person name="Girlanda M."/>
            <person name="Hayes R."/>
            <person name="Keri Z."/>
            <person name="LaButti K."/>
            <person name="Lipzen A."/>
            <person name="Lombard V."/>
            <person name="Magnuson J."/>
            <person name="Maillard F."/>
            <person name="Morin E."/>
            <person name="Murat C."/>
            <person name="Nolan M."/>
            <person name="Ohm R."/>
            <person name="Pangilinan J."/>
            <person name="Pereira M."/>
            <person name="Perotto S."/>
            <person name="Peter M."/>
            <person name="Riley R."/>
            <person name="Sitrit Y."/>
            <person name="Stielow B."/>
            <person name="Szollosi G."/>
            <person name="Zifcakova L."/>
            <person name="Stursova M."/>
            <person name="Spatafora J.W."/>
            <person name="Tedersoo L."/>
            <person name="Vaario L.-M."/>
            <person name="Yamada A."/>
            <person name="Yan M."/>
            <person name="Wang P."/>
            <person name="Xu J."/>
            <person name="Bruns T."/>
            <person name="Baldrian P."/>
            <person name="Vilgalys R."/>
            <person name="Henrissat B."/>
            <person name="Grigoriev I.V."/>
            <person name="Hibbett D."/>
            <person name="Nagy L.G."/>
            <person name="Martin F.M."/>
        </authorList>
    </citation>
    <scope>NUCLEOTIDE SEQUENCE</scope>
    <source>
        <strain evidence="2">Prilba</strain>
    </source>
</reference>
<evidence type="ECO:0000313" key="4">
    <source>
        <dbReference type="Proteomes" id="UP000759537"/>
    </source>
</evidence>
<accession>A0A9P5JU65</accession>
<dbReference type="Proteomes" id="UP000759537">
    <property type="component" value="Unassembled WGS sequence"/>
</dbReference>
<sequence>MDVISDPELCQPSQIVIQYCNFFPSPASVTRWFALGCIDRSTRNWSTTSRLRYSFLLMTFPVAFCNFSLPIQHQVFSCL</sequence>
<evidence type="ECO:0000313" key="2">
    <source>
        <dbReference type="EMBL" id="KAF8462352.1"/>
    </source>
</evidence>
<evidence type="ECO:0000256" key="1">
    <source>
        <dbReference type="SAM" id="Phobius"/>
    </source>
</evidence>